<reference evidence="1 2" key="1">
    <citation type="submission" date="2024-08" db="EMBL/GenBank/DDBJ databases">
        <title>Insights into the chromosomal genome structure of Flemingia macrophylla.</title>
        <authorList>
            <person name="Ding Y."/>
            <person name="Zhao Y."/>
            <person name="Bi W."/>
            <person name="Wu M."/>
            <person name="Zhao G."/>
            <person name="Gong Y."/>
            <person name="Li W."/>
            <person name="Zhang P."/>
        </authorList>
    </citation>
    <scope>NUCLEOTIDE SEQUENCE [LARGE SCALE GENOMIC DNA]</scope>
    <source>
        <strain evidence="1">DYQJB</strain>
        <tissue evidence="1">Leaf</tissue>
    </source>
</reference>
<keyword evidence="2" id="KW-1185">Reference proteome</keyword>
<sequence>MMKDLVSDGEELMPNQIQCSTIVGSHEMVGENSQLALAATLLRKLSRNRGLVVQEENVVEESPECDAENALKAGALRRCKRRLH</sequence>
<organism evidence="1 2">
    <name type="scientific">Flemingia macrophylla</name>
    <dbReference type="NCBI Taxonomy" id="520843"/>
    <lineage>
        <taxon>Eukaryota</taxon>
        <taxon>Viridiplantae</taxon>
        <taxon>Streptophyta</taxon>
        <taxon>Embryophyta</taxon>
        <taxon>Tracheophyta</taxon>
        <taxon>Spermatophyta</taxon>
        <taxon>Magnoliopsida</taxon>
        <taxon>eudicotyledons</taxon>
        <taxon>Gunneridae</taxon>
        <taxon>Pentapetalae</taxon>
        <taxon>rosids</taxon>
        <taxon>fabids</taxon>
        <taxon>Fabales</taxon>
        <taxon>Fabaceae</taxon>
        <taxon>Papilionoideae</taxon>
        <taxon>50 kb inversion clade</taxon>
        <taxon>NPAAA clade</taxon>
        <taxon>indigoferoid/millettioid clade</taxon>
        <taxon>Phaseoleae</taxon>
        <taxon>Flemingia</taxon>
    </lineage>
</organism>
<dbReference type="Proteomes" id="UP001603857">
    <property type="component" value="Unassembled WGS sequence"/>
</dbReference>
<name>A0ABD1LLL2_9FABA</name>
<protein>
    <submittedName>
        <fullName evidence="1">Uncharacterized protein</fullName>
    </submittedName>
</protein>
<gene>
    <name evidence="1" type="ORF">Fmac_022883</name>
</gene>
<comment type="caution">
    <text evidence="1">The sequence shown here is derived from an EMBL/GenBank/DDBJ whole genome shotgun (WGS) entry which is preliminary data.</text>
</comment>
<dbReference type="AlphaFoldDB" id="A0ABD1LLL2"/>
<evidence type="ECO:0000313" key="2">
    <source>
        <dbReference type="Proteomes" id="UP001603857"/>
    </source>
</evidence>
<proteinExistence type="predicted"/>
<accession>A0ABD1LLL2</accession>
<evidence type="ECO:0000313" key="1">
    <source>
        <dbReference type="EMBL" id="KAL2323825.1"/>
    </source>
</evidence>
<dbReference type="EMBL" id="JBGMDY010000008">
    <property type="protein sequence ID" value="KAL2323825.1"/>
    <property type="molecule type" value="Genomic_DNA"/>
</dbReference>